<evidence type="ECO:0000313" key="2">
    <source>
        <dbReference type="EMBL" id="CCC96461.1"/>
    </source>
</evidence>
<proteinExistence type="predicted"/>
<keyword evidence="3" id="KW-1185">Reference proteome</keyword>
<dbReference type="EMBL" id="HE577327">
    <property type="protein sequence ID" value="CCC96461.1"/>
    <property type="molecule type" value="Genomic_DNA"/>
</dbReference>
<feature type="compositionally biased region" description="Basic residues" evidence="1">
    <location>
        <begin position="34"/>
        <end position="43"/>
    </location>
</feature>
<evidence type="ECO:0000313" key="3">
    <source>
        <dbReference type="Proteomes" id="UP000007319"/>
    </source>
</evidence>
<accession>A0A9P1JN08</accession>
<name>A0A9P1JN08_9PROT</name>
<dbReference type="KEGG" id="abs:AZOBR_10248"/>
<protein>
    <submittedName>
        <fullName evidence="2">Uncharacterized protein</fullName>
    </submittedName>
</protein>
<sequence length="70" mass="7670">MPEASACRRQRWPEASARGPPGHPLPALGGPKVRLSRQRKRSLRVSGGERAMKDAFARFGHVPGSRVNLL</sequence>
<gene>
    <name evidence="2" type="ORF">AZOBR_10248</name>
</gene>
<feature type="region of interest" description="Disordered" evidence="1">
    <location>
        <begin position="1"/>
        <end position="49"/>
    </location>
</feature>
<reference evidence="2 3" key="1">
    <citation type="journal article" date="2011" name="PLoS Genet.">
        <title>Azospirillum genomes reveal transition of bacteria from aquatic to terrestrial environments.</title>
        <authorList>
            <person name="Wisniewski-Dye F."/>
            <person name="Borziak K."/>
            <person name="Khalsa-Moyers G."/>
            <person name="Alexandre G."/>
            <person name="Sukharnikov L.O."/>
            <person name="Wuichet K."/>
            <person name="Hurst G.B."/>
            <person name="McDonald W.H."/>
            <person name="Robertson J.S."/>
            <person name="Barbe V."/>
            <person name="Calteau A."/>
            <person name="Rouy Z."/>
            <person name="Mangenot S."/>
            <person name="Prigent-Combaret C."/>
            <person name="Normand P."/>
            <person name="Boyer M."/>
            <person name="Siguier P."/>
            <person name="Dessaux Y."/>
            <person name="Elmerich C."/>
            <person name="Condemine G."/>
            <person name="Krishnen G."/>
            <person name="Kennedy I."/>
            <person name="Paterson A.H."/>
            <person name="Gonzalez V."/>
            <person name="Mavingui P."/>
            <person name="Zhulin I.B."/>
        </authorList>
    </citation>
    <scope>NUCLEOTIDE SEQUENCE [LARGE SCALE GENOMIC DNA]</scope>
    <source>
        <strain evidence="2 3">Sp245</strain>
    </source>
</reference>
<evidence type="ECO:0000256" key="1">
    <source>
        <dbReference type="SAM" id="MobiDB-lite"/>
    </source>
</evidence>
<organism evidence="2 3">
    <name type="scientific">Azospirillum baldaniorum</name>
    <dbReference type="NCBI Taxonomy" id="1064539"/>
    <lineage>
        <taxon>Bacteria</taxon>
        <taxon>Pseudomonadati</taxon>
        <taxon>Pseudomonadota</taxon>
        <taxon>Alphaproteobacteria</taxon>
        <taxon>Rhodospirillales</taxon>
        <taxon>Azospirillaceae</taxon>
        <taxon>Azospirillum</taxon>
    </lineage>
</organism>
<dbReference type="Proteomes" id="UP000007319">
    <property type="component" value="Chromosome"/>
</dbReference>
<dbReference type="AlphaFoldDB" id="A0A9P1JN08"/>